<proteinExistence type="predicted"/>
<keyword evidence="2" id="KW-1185">Reference proteome</keyword>
<sequence length="54" mass="5865">MCQKDIGNGYLSRAVFPYKGRGSIDSLSPNFHLVNSNSLYLGKGQISSSISISR</sequence>
<name>E6SVQ7_BACT6</name>
<organism evidence="1 2">
    <name type="scientific">Bacteroides helcogenes (strain ATCC 35417 / DSM 20613 / JCM 6297 / CCUG 15421 / P 36-108)</name>
    <dbReference type="NCBI Taxonomy" id="693979"/>
    <lineage>
        <taxon>Bacteria</taxon>
        <taxon>Pseudomonadati</taxon>
        <taxon>Bacteroidota</taxon>
        <taxon>Bacteroidia</taxon>
        <taxon>Bacteroidales</taxon>
        <taxon>Bacteroidaceae</taxon>
        <taxon>Bacteroides</taxon>
    </lineage>
</organism>
<evidence type="ECO:0000313" key="2">
    <source>
        <dbReference type="Proteomes" id="UP000008630"/>
    </source>
</evidence>
<reference evidence="1 2" key="2">
    <citation type="journal article" date="2011" name="Stand. Genomic Sci.">
        <title>Complete genome sequence of Bacteroides helcogenes type strain (P 36-108).</title>
        <authorList>
            <person name="Pati A."/>
            <person name="Gronow S."/>
            <person name="Zeytun A."/>
            <person name="Lapidus A."/>
            <person name="Nolan M."/>
            <person name="Hammon N."/>
            <person name="Deshpande S."/>
            <person name="Cheng J.F."/>
            <person name="Tapia R."/>
            <person name="Han C."/>
            <person name="Goodwin L."/>
            <person name="Pitluck S."/>
            <person name="Liolios K."/>
            <person name="Pagani I."/>
            <person name="Ivanova N."/>
            <person name="Mavromatis K."/>
            <person name="Chen A."/>
            <person name="Palaniappan K."/>
            <person name="Land M."/>
            <person name="Hauser L."/>
            <person name="Chang Y.J."/>
            <person name="Jeffries C.D."/>
            <person name="Detter J.C."/>
            <person name="Brambilla E."/>
            <person name="Rohde M."/>
            <person name="Goker M."/>
            <person name="Woyke T."/>
            <person name="Bristow J."/>
            <person name="Eisen J.A."/>
            <person name="Markowitz V."/>
            <person name="Hugenholtz P."/>
            <person name="Kyrpides N.C."/>
            <person name="Klenk H.P."/>
            <person name="Lucas S."/>
        </authorList>
    </citation>
    <scope>NUCLEOTIDE SEQUENCE [LARGE SCALE GENOMIC DNA]</scope>
    <source>
        <strain evidence="2">ATCC 35417 / DSM 20613 / JCM 6297 / CCUG 15421 / P 36-108</strain>
    </source>
</reference>
<accession>E6SVQ7</accession>
<protein>
    <submittedName>
        <fullName evidence="1">Uncharacterized protein</fullName>
    </submittedName>
</protein>
<dbReference type="Proteomes" id="UP000008630">
    <property type="component" value="Chromosome"/>
</dbReference>
<evidence type="ECO:0000313" key="1">
    <source>
        <dbReference type="EMBL" id="ADV43518.1"/>
    </source>
</evidence>
<gene>
    <name evidence="1" type="ordered locus">Bache_1513</name>
</gene>
<dbReference type="EMBL" id="CP002352">
    <property type="protein sequence ID" value="ADV43518.1"/>
    <property type="molecule type" value="Genomic_DNA"/>
</dbReference>
<dbReference type="KEGG" id="bhl:Bache_1513"/>
<dbReference type="AlphaFoldDB" id="E6SVQ7"/>
<reference key="1">
    <citation type="submission" date="2010-11" db="EMBL/GenBank/DDBJ databases">
        <title>The complete genome of Bacteroides helcogenes P 36-108.</title>
        <authorList>
            <consortium name="US DOE Joint Genome Institute (JGI-PGF)"/>
            <person name="Lucas S."/>
            <person name="Copeland A."/>
            <person name="Lapidus A."/>
            <person name="Bruce D."/>
            <person name="Goodwin L."/>
            <person name="Pitluck S."/>
            <person name="Kyrpides N."/>
            <person name="Mavromatis K."/>
            <person name="Ivanova N."/>
            <person name="Zeytun A."/>
            <person name="Brettin T."/>
            <person name="Detter J.C."/>
            <person name="Tapia R."/>
            <person name="Han C."/>
            <person name="Land M."/>
            <person name="Hauser L."/>
            <person name="Markowitz V."/>
            <person name="Cheng J.-F."/>
            <person name="Hugenholtz P."/>
            <person name="Woyke T."/>
            <person name="Wu D."/>
            <person name="Gronow S."/>
            <person name="Wellnitz S."/>
            <person name="Brambilla E."/>
            <person name="Klenk H.-P."/>
            <person name="Eisen J.A."/>
        </authorList>
    </citation>
    <scope>NUCLEOTIDE SEQUENCE</scope>
    <source>
        <strain>P 36-108</strain>
    </source>
</reference>
<dbReference type="HOGENOM" id="CLU_3040619_0_0_10"/>